<dbReference type="Pfam" id="PF19459">
    <property type="entry name" value="DUF5996"/>
    <property type="match status" value="1"/>
</dbReference>
<sequence length="312" mass="35181">MTNGQQGAGAVGEWPALLVREWADTRDTLHMWTQVVGKIRLAMAPMVNHWWQVPLYVSARGLTTSLIPHDRRSFDIEFDFCEHQLHIRSSSGDERRIPLAPKSVAEFYRETMAALRELDLEVSIWTKPREVERAIPFEADTEHAAYRPEHAHLFWRQLLAANRVLTEFRSRFVGKVSPVHFFWGAMDLAVTRFSGRTAPEHPGGAPNCADWVMVEGYSHELSSCGFWPGGTSEGTFYSYAYPEPAGYAEQPVRPAAANYSAEVGEYLLPYESVRTATDPEGTLLEFLQTSYEAAAGPGKWDRRGLETSTERA</sequence>
<gene>
    <name evidence="1" type="ORF">BJ970_006049</name>
</gene>
<dbReference type="InterPro" id="IPR046038">
    <property type="entry name" value="DUF5996"/>
</dbReference>
<organism evidence="1 2">
    <name type="scientific">Saccharopolyspora phatthalungensis</name>
    <dbReference type="NCBI Taxonomy" id="664693"/>
    <lineage>
        <taxon>Bacteria</taxon>
        <taxon>Bacillati</taxon>
        <taxon>Actinomycetota</taxon>
        <taxon>Actinomycetes</taxon>
        <taxon>Pseudonocardiales</taxon>
        <taxon>Pseudonocardiaceae</taxon>
        <taxon>Saccharopolyspora</taxon>
    </lineage>
</organism>
<accession>A0A840QEY7</accession>
<dbReference type="AlphaFoldDB" id="A0A840QEY7"/>
<comment type="caution">
    <text evidence="1">The sequence shown here is derived from an EMBL/GenBank/DDBJ whole genome shotgun (WGS) entry which is preliminary data.</text>
</comment>
<reference evidence="1 2" key="1">
    <citation type="submission" date="2020-08" db="EMBL/GenBank/DDBJ databases">
        <title>Sequencing the genomes of 1000 actinobacteria strains.</title>
        <authorList>
            <person name="Klenk H.-P."/>
        </authorList>
    </citation>
    <scope>NUCLEOTIDE SEQUENCE [LARGE SCALE GENOMIC DNA]</scope>
    <source>
        <strain evidence="1 2">DSM 45584</strain>
    </source>
</reference>
<dbReference type="EMBL" id="JACHIW010000002">
    <property type="protein sequence ID" value="MBB5158450.1"/>
    <property type="molecule type" value="Genomic_DNA"/>
</dbReference>
<evidence type="ECO:0000313" key="2">
    <source>
        <dbReference type="Proteomes" id="UP000584374"/>
    </source>
</evidence>
<evidence type="ECO:0000313" key="1">
    <source>
        <dbReference type="EMBL" id="MBB5158450.1"/>
    </source>
</evidence>
<evidence type="ECO:0008006" key="3">
    <source>
        <dbReference type="Google" id="ProtNLM"/>
    </source>
</evidence>
<dbReference type="RefSeq" id="WP_184730234.1">
    <property type="nucleotide sequence ID" value="NZ_JACHIW010000002.1"/>
</dbReference>
<protein>
    <recommendedName>
        <fullName evidence="3">Ava_C0101 and related proteins</fullName>
    </recommendedName>
</protein>
<proteinExistence type="predicted"/>
<keyword evidence="2" id="KW-1185">Reference proteome</keyword>
<name>A0A840QEY7_9PSEU</name>
<dbReference type="Proteomes" id="UP000584374">
    <property type="component" value="Unassembled WGS sequence"/>
</dbReference>